<reference evidence="2" key="2">
    <citation type="journal article" date="2011" name="Proc. Natl. Acad. Sci. U.S.A.">
        <title>Obligate biotrophy features unraveled by the genomic analysis of rust fungi.</title>
        <authorList>
            <person name="Duplessis S."/>
            <person name="Cuomo C.A."/>
            <person name="Lin Y.-C."/>
            <person name="Aerts A."/>
            <person name="Tisserant E."/>
            <person name="Veneault-Fourrey C."/>
            <person name="Joly D.L."/>
            <person name="Hacquard S."/>
            <person name="Amselem J."/>
            <person name="Cantarel B.L."/>
            <person name="Chiu R."/>
            <person name="Coutinho P.M."/>
            <person name="Feau N."/>
            <person name="Field M."/>
            <person name="Frey P."/>
            <person name="Gelhaye E."/>
            <person name="Goldberg J."/>
            <person name="Grabherr M.G."/>
            <person name="Kodira C.D."/>
            <person name="Kohler A."/>
            <person name="Kuees U."/>
            <person name="Lindquist E.A."/>
            <person name="Lucas S.M."/>
            <person name="Mago R."/>
            <person name="Mauceli E."/>
            <person name="Morin E."/>
            <person name="Murat C."/>
            <person name="Pangilinan J.L."/>
            <person name="Park R."/>
            <person name="Pearson M."/>
            <person name="Quesneville H."/>
            <person name="Rouhier N."/>
            <person name="Sakthikumar S."/>
            <person name="Salamov A.A."/>
            <person name="Schmutz J."/>
            <person name="Selles B."/>
            <person name="Shapiro H."/>
            <person name="Tanguay P."/>
            <person name="Tuskan G.A."/>
            <person name="Henrissat B."/>
            <person name="Van de Peer Y."/>
            <person name="Rouze P."/>
            <person name="Ellis J.G."/>
            <person name="Dodds P.N."/>
            <person name="Schein J.E."/>
            <person name="Zhong S."/>
            <person name="Hamelin R.C."/>
            <person name="Grigoriev I.V."/>
            <person name="Szabo L.J."/>
            <person name="Martin F."/>
        </authorList>
    </citation>
    <scope>NUCLEOTIDE SEQUENCE [LARGE SCALE GENOMIC DNA]</scope>
    <source>
        <strain evidence="2">CRL 75-36-700-3 / race SCCL</strain>
    </source>
</reference>
<accession>E3KPF3</accession>
<dbReference type="RefSeq" id="XP_003330597.1">
    <property type="nucleotide sequence ID" value="XM_003330549.1"/>
</dbReference>
<evidence type="ECO:0000313" key="1">
    <source>
        <dbReference type="EMBL" id="EFP86178.1"/>
    </source>
</evidence>
<reference key="1">
    <citation type="submission" date="2007-01" db="EMBL/GenBank/DDBJ databases">
        <title>The Genome Sequence of Puccinia graminis f. sp. tritici Strain CRL 75-36-700-3.</title>
        <authorList>
            <consortium name="The Broad Institute Genome Sequencing Platform"/>
            <person name="Birren B."/>
            <person name="Lander E."/>
            <person name="Galagan J."/>
            <person name="Nusbaum C."/>
            <person name="Devon K."/>
            <person name="Cuomo C."/>
            <person name="Jaffe D."/>
            <person name="Butler J."/>
            <person name="Alvarez P."/>
            <person name="Gnerre S."/>
            <person name="Grabherr M."/>
            <person name="Mauceli E."/>
            <person name="Brockman W."/>
            <person name="Young S."/>
            <person name="LaButti K."/>
            <person name="Sykes S."/>
            <person name="DeCaprio D."/>
            <person name="Crawford M."/>
            <person name="Koehrsen M."/>
            <person name="Engels R."/>
            <person name="Montgomery P."/>
            <person name="Pearson M."/>
            <person name="Howarth C."/>
            <person name="Larson L."/>
            <person name="White J."/>
            <person name="Zeng Q."/>
            <person name="Kodira C."/>
            <person name="Yandava C."/>
            <person name="Alvarado L."/>
            <person name="O'Leary S."/>
            <person name="Szabo L."/>
            <person name="Dean R."/>
            <person name="Schein J."/>
        </authorList>
    </citation>
    <scope>NUCLEOTIDE SEQUENCE</scope>
    <source>
        <strain>CRL 75-36-700-3</strain>
    </source>
</reference>
<dbReference type="InParanoid" id="E3KPF3"/>
<evidence type="ECO:0000313" key="2">
    <source>
        <dbReference type="Proteomes" id="UP000008783"/>
    </source>
</evidence>
<sequence length="133" mass="14766">MREFSIQSPNNGTVLAAATVASHQVINSHLEAQEPQRALGNIEALLERMEVRLNGRSVLREERIITHIDETSQAMEQLLTAQIEAKTTLVEERIMAHWDERFEELTNTINNINGLLNAAGLVFCGAGCPHPLP</sequence>
<dbReference type="Proteomes" id="UP000008783">
    <property type="component" value="Unassembled WGS sequence"/>
</dbReference>
<dbReference type="VEuPathDB" id="FungiDB:PGTG_12134"/>
<dbReference type="GeneID" id="10540187"/>
<dbReference type="EMBL" id="DS178298">
    <property type="protein sequence ID" value="EFP86178.1"/>
    <property type="molecule type" value="Genomic_DNA"/>
</dbReference>
<keyword evidence="2" id="KW-1185">Reference proteome</keyword>
<dbReference type="AlphaFoldDB" id="E3KPF3"/>
<dbReference type="OrthoDB" id="10304334at2759"/>
<organism evidence="1 2">
    <name type="scientific">Puccinia graminis f. sp. tritici (strain CRL 75-36-700-3 / race SCCL)</name>
    <name type="common">Black stem rust fungus</name>
    <dbReference type="NCBI Taxonomy" id="418459"/>
    <lineage>
        <taxon>Eukaryota</taxon>
        <taxon>Fungi</taxon>
        <taxon>Dikarya</taxon>
        <taxon>Basidiomycota</taxon>
        <taxon>Pucciniomycotina</taxon>
        <taxon>Pucciniomycetes</taxon>
        <taxon>Pucciniales</taxon>
        <taxon>Pucciniaceae</taxon>
        <taxon>Puccinia</taxon>
    </lineage>
</organism>
<proteinExistence type="predicted"/>
<protein>
    <submittedName>
        <fullName evidence="1">Uncharacterized protein</fullName>
    </submittedName>
</protein>
<dbReference type="KEGG" id="pgr:PGTG_12134"/>
<dbReference type="HOGENOM" id="CLU_2147073_0_0_1"/>
<gene>
    <name evidence="1" type="ORF">PGTG_12134</name>
</gene>
<name>E3KPF3_PUCGT</name>